<protein>
    <submittedName>
        <fullName evidence="1">DUF192 domain-containing protein</fullName>
    </submittedName>
</protein>
<dbReference type="InterPro" id="IPR038695">
    <property type="entry name" value="Saro_0823-like_sf"/>
</dbReference>
<sequence>MILKANGNCVSSHVEIADTLYKQIKGLMFRKNIDNDYALLFILEKEKFSSVHMLFVNFPIDVLFLDENKKILNISSIRPWIGFSYSSKTKYIIEMKAGEARKKRLEIGETLMFRLKNKNT</sequence>
<dbReference type="Pfam" id="PF02643">
    <property type="entry name" value="DUF192"/>
    <property type="match status" value="1"/>
</dbReference>
<dbReference type="Proteomes" id="UP000284763">
    <property type="component" value="Unassembled WGS sequence"/>
</dbReference>
<evidence type="ECO:0000313" key="2">
    <source>
        <dbReference type="Proteomes" id="UP000284763"/>
    </source>
</evidence>
<evidence type="ECO:0000313" key="1">
    <source>
        <dbReference type="EMBL" id="RQD88601.1"/>
    </source>
</evidence>
<comment type="caution">
    <text evidence="1">The sequence shown here is derived from an EMBL/GenBank/DDBJ whole genome shotgun (WGS) entry which is preliminary data.</text>
</comment>
<dbReference type="RefSeq" id="WP_259133700.1">
    <property type="nucleotide sequence ID" value="NZ_JANUCS010000003.1"/>
</dbReference>
<dbReference type="Gene3D" id="2.60.120.1140">
    <property type="entry name" value="Protein of unknown function DUF192"/>
    <property type="match status" value="1"/>
</dbReference>
<dbReference type="PANTHER" id="PTHR37953:SF1">
    <property type="entry name" value="UPF0127 PROTEIN MJ1496"/>
    <property type="match status" value="1"/>
</dbReference>
<accession>A0A3R7WF51</accession>
<dbReference type="InterPro" id="IPR003795">
    <property type="entry name" value="DUF192"/>
</dbReference>
<reference evidence="1 2" key="1">
    <citation type="submission" date="2018-08" db="EMBL/GenBank/DDBJ databases">
        <title>The metabolism and importance of syntrophic acetate oxidation coupled to methane or sulfide production in haloalkaline environments.</title>
        <authorList>
            <person name="Timmers P.H.A."/>
            <person name="Vavourakis C.D."/>
            <person name="Sorokin D.Y."/>
            <person name="Sinninghe Damste J.S."/>
            <person name="Muyzer G."/>
            <person name="Stams A.J.M."/>
            <person name="Plugge C.M."/>
        </authorList>
    </citation>
    <scope>NUCLEOTIDE SEQUENCE [LARGE SCALE GENOMIC DNA]</scope>
    <source>
        <strain evidence="1">MSAO_Arc3</strain>
    </source>
</reference>
<gene>
    <name evidence="1" type="ORF">D5R95_02780</name>
</gene>
<name>A0A3R7WF51_9EURY</name>
<proteinExistence type="predicted"/>
<dbReference type="EMBL" id="QZAB01000188">
    <property type="protein sequence ID" value="RQD88601.1"/>
    <property type="molecule type" value="Genomic_DNA"/>
</dbReference>
<dbReference type="PANTHER" id="PTHR37953">
    <property type="entry name" value="UPF0127 PROTEIN MJ1496"/>
    <property type="match status" value="1"/>
</dbReference>
<dbReference type="AlphaFoldDB" id="A0A3R7WF51"/>
<organism evidence="1 2">
    <name type="scientific">Methanosalsum natronophilum</name>
    <dbReference type="NCBI Taxonomy" id="768733"/>
    <lineage>
        <taxon>Archaea</taxon>
        <taxon>Methanobacteriati</taxon>
        <taxon>Methanobacteriota</taxon>
        <taxon>Stenosarchaea group</taxon>
        <taxon>Methanomicrobia</taxon>
        <taxon>Methanosarcinales</taxon>
        <taxon>Methanosarcinaceae</taxon>
        <taxon>Methanosalsum</taxon>
    </lineage>
</organism>